<dbReference type="AlphaFoldDB" id="A0A5D3CC02"/>
<gene>
    <name evidence="2" type="ORF">E5676_scaffold87G00490</name>
</gene>
<dbReference type="EMBL" id="SSTD01012233">
    <property type="protein sequence ID" value="TYK08860.1"/>
    <property type="molecule type" value="Genomic_DNA"/>
</dbReference>
<evidence type="ECO:0000256" key="1">
    <source>
        <dbReference type="SAM" id="MobiDB-lite"/>
    </source>
</evidence>
<feature type="compositionally biased region" description="Basic and acidic residues" evidence="1">
    <location>
        <begin position="62"/>
        <end position="78"/>
    </location>
</feature>
<sequence length="138" mass="15697">MTSTTKNGCIMDDFRSTENFEEGTSGNPFNEGTSSRQFNEEGDMFGMLNDLQAPVEQEEETEERRLEDEMSRNIEDGVQRGIEHVPYAWVIDRRSHQMLELQSQPTLEGSQPLSGDEICETVLGRRSGYSKGLSWRPS</sequence>
<protein>
    <submittedName>
        <fullName evidence="2">GDSL esterase/lipase</fullName>
    </submittedName>
</protein>
<organism evidence="2 3">
    <name type="scientific">Cucumis melo var. makuwa</name>
    <name type="common">Oriental melon</name>
    <dbReference type="NCBI Taxonomy" id="1194695"/>
    <lineage>
        <taxon>Eukaryota</taxon>
        <taxon>Viridiplantae</taxon>
        <taxon>Streptophyta</taxon>
        <taxon>Embryophyta</taxon>
        <taxon>Tracheophyta</taxon>
        <taxon>Spermatophyta</taxon>
        <taxon>Magnoliopsida</taxon>
        <taxon>eudicotyledons</taxon>
        <taxon>Gunneridae</taxon>
        <taxon>Pentapetalae</taxon>
        <taxon>rosids</taxon>
        <taxon>fabids</taxon>
        <taxon>Cucurbitales</taxon>
        <taxon>Cucurbitaceae</taxon>
        <taxon>Benincaseae</taxon>
        <taxon>Cucumis</taxon>
    </lineage>
</organism>
<comment type="caution">
    <text evidence="2">The sequence shown here is derived from an EMBL/GenBank/DDBJ whole genome shotgun (WGS) entry which is preliminary data.</text>
</comment>
<proteinExistence type="predicted"/>
<name>A0A5D3CC02_CUCMM</name>
<reference evidence="2 3" key="1">
    <citation type="submission" date="2019-08" db="EMBL/GenBank/DDBJ databases">
        <title>Draft genome sequences of two oriental melons (Cucumis melo L. var makuwa).</title>
        <authorList>
            <person name="Kwon S.-Y."/>
        </authorList>
    </citation>
    <scope>NUCLEOTIDE SEQUENCE [LARGE SCALE GENOMIC DNA]</scope>
    <source>
        <strain evidence="3">cv. Chang Bougi</strain>
        <tissue evidence="2">Leaf</tissue>
    </source>
</reference>
<evidence type="ECO:0000313" key="3">
    <source>
        <dbReference type="Proteomes" id="UP000321947"/>
    </source>
</evidence>
<feature type="compositionally biased region" description="Polar residues" evidence="1">
    <location>
        <begin position="22"/>
        <end position="37"/>
    </location>
</feature>
<evidence type="ECO:0000313" key="2">
    <source>
        <dbReference type="EMBL" id="TYK08860.1"/>
    </source>
</evidence>
<accession>A0A5D3CC02</accession>
<dbReference type="Proteomes" id="UP000321947">
    <property type="component" value="Unassembled WGS sequence"/>
</dbReference>
<feature type="region of interest" description="Disordered" evidence="1">
    <location>
        <begin position="56"/>
        <end position="78"/>
    </location>
</feature>
<feature type="region of interest" description="Disordered" evidence="1">
    <location>
        <begin position="1"/>
        <end position="37"/>
    </location>
</feature>